<evidence type="ECO:0000256" key="1">
    <source>
        <dbReference type="ARBA" id="ARBA00006926"/>
    </source>
</evidence>
<evidence type="ECO:0000256" key="2">
    <source>
        <dbReference type="ARBA" id="ARBA00022559"/>
    </source>
</evidence>
<evidence type="ECO:0000313" key="5">
    <source>
        <dbReference type="EMBL" id="CAD9486615.1"/>
    </source>
</evidence>
<accession>A0A7S2MJ86</accession>
<dbReference type="InterPro" id="IPR000889">
    <property type="entry name" value="Glutathione_peroxidase"/>
</dbReference>
<evidence type="ECO:0000256" key="3">
    <source>
        <dbReference type="ARBA" id="ARBA00023002"/>
    </source>
</evidence>
<dbReference type="PRINTS" id="PR01011">
    <property type="entry name" value="GLUTPROXDASE"/>
</dbReference>
<dbReference type="Gene3D" id="3.40.30.10">
    <property type="entry name" value="Glutaredoxin"/>
    <property type="match status" value="1"/>
</dbReference>
<gene>
    <name evidence="5" type="ORF">DSPE1174_LOCUS31012</name>
</gene>
<evidence type="ECO:0000256" key="4">
    <source>
        <dbReference type="RuleBase" id="RU000499"/>
    </source>
</evidence>
<name>A0A7S2MJ86_9STRA</name>
<dbReference type="GO" id="GO:0004601">
    <property type="term" value="F:peroxidase activity"/>
    <property type="evidence" value="ECO:0007669"/>
    <property type="project" value="UniProtKB-KW"/>
</dbReference>
<protein>
    <recommendedName>
        <fullName evidence="4">Glutathione peroxidase</fullName>
    </recommendedName>
</protein>
<dbReference type="PANTHER" id="PTHR11592:SF132">
    <property type="entry name" value="GLUTATHIONE PEROXIDASE 7, CHLOROPLASTIC-RELATED"/>
    <property type="match status" value="1"/>
</dbReference>
<keyword evidence="2 4" id="KW-0575">Peroxidase</keyword>
<dbReference type="GO" id="GO:0006979">
    <property type="term" value="P:response to oxidative stress"/>
    <property type="evidence" value="ECO:0007669"/>
    <property type="project" value="InterPro"/>
</dbReference>
<reference evidence="5" key="1">
    <citation type="submission" date="2021-01" db="EMBL/GenBank/DDBJ databases">
        <authorList>
            <person name="Corre E."/>
            <person name="Pelletier E."/>
            <person name="Niang G."/>
            <person name="Scheremetjew M."/>
            <person name="Finn R."/>
            <person name="Kale V."/>
            <person name="Holt S."/>
            <person name="Cochrane G."/>
            <person name="Meng A."/>
            <person name="Brown T."/>
            <person name="Cohen L."/>
        </authorList>
    </citation>
    <scope>NUCLEOTIDE SEQUENCE</scope>
    <source>
        <strain evidence="5">CCMP1381</strain>
    </source>
</reference>
<dbReference type="PIRSF" id="PIRSF000303">
    <property type="entry name" value="Glutathion_perox"/>
    <property type="match status" value="1"/>
</dbReference>
<dbReference type="Pfam" id="PF00255">
    <property type="entry name" value="GSHPx"/>
    <property type="match status" value="1"/>
</dbReference>
<dbReference type="AlphaFoldDB" id="A0A7S2MJ86"/>
<organism evidence="5">
    <name type="scientific">Octactis speculum</name>
    <dbReference type="NCBI Taxonomy" id="3111310"/>
    <lineage>
        <taxon>Eukaryota</taxon>
        <taxon>Sar</taxon>
        <taxon>Stramenopiles</taxon>
        <taxon>Ochrophyta</taxon>
        <taxon>Dictyochophyceae</taxon>
        <taxon>Dictyochales</taxon>
        <taxon>Dictyochaceae</taxon>
        <taxon>Octactis</taxon>
    </lineage>
</organism>
<dbReference type="PROSITE" id="PS00763">
    <property type="entry name" value="GLUTATHIONE_PEROXID_2"/>
    <property type="match status" value="1"/>
</dbReference>
<dbReference type="PROSITE" id="PS51355">
    <property type="entry name" value="GLUTATHIONE_PEROXID_3"/>
    <property type="match status" value="1"/>
</dbReference>
<keyword evidence="3 4" id="KW-0560">Oxidoreductase</keyword>
<dbReference type="InterPro" id="IPR036249">
    <property type="entry name" value="Thioredoxin-like_sf"/>
</dbReference>
<sequence>MVALHSHYFSEGLEILAFPCNQFGQQEPGTAREIKDFVKARGVEFKMMNKVMVNGAEASDVFKFLKQATGETITWNFSSYFLVSRDGQVQGFHGRNPMELEPVLRALLGLPNSEL</sequence>
<dbReference type="InterPro" id="IPR029760">
    <property type="entry name" value="GPX_CS"/>
</dbReference>
<dbReference type="PANTHER" id="PTHR11592">
    <property type="entry name" value="GLUTATHIONE PEROXIDASE"/>
    <property type="match status" value="1"/>
</dbReference>
<dbReference type="SUPFAM" id="SSF52833">
    <property type="entry name" value="Thioredoxin-like"/>
    <property type="match status" value="1"/>
</dbReference>
<proteinExistence type="inferred from homology"/>
<comment type="similarity">
    <text evidence="1 4">Belongs to the glutathione peroxidase family.</text>
</comment>
<dbReference type="EMBL" id="HBGS01059446">
    <property type="protein sequence ID" value="CAD9486615.1"/>
    <property type="molecule type" value="Transcribed_RNA"/>
</dbReference>